<dbReference type="PANTHER" id="PTHR46683:SF1">
    <property type="entry name" value="OROTATE PHOSPHORIBOSYLTRANSFERASE 1-RELATED"/>
    <property type="match status" value="1"/>
</dbReference>
<proteinExistence type="inferred from homology"/>
<dbReference type="FunFam" id="3.40.50.2020:FF:000008">
    <property type="entry name" value="Orotate phosphoribosyltransferase"/>
    <property type="match status" value="1"/>
</dbReference>
<comment type="pathway">
    <text evidence="2">Pyrimidine metabolism; UMP biosynthesis via de novo pathway; UMP from orotate: step 1/2.</text>
</comment>
<keyword evidence="7 13" id="KW-0328">Glycosyltransferase</keyword>
<name>A0AAN6JBV6_9PEZI</name>
<organism evidence="13 14">
    <name type="scientific">Friedmanniomyces endolithicus</name>
    <dbReference type="NCBI Taxonomy" id="329885"/>
    <lineage>
        <taxon>Eukaryota</taxon>
        <taxon>Fungi</taxon>
        <taxon>Dikarya</taxon>
        <taxon>Ascomycota</taxon>
        <taxon>Pezizomycotina</taxon>
        <taxon>Dothideomycetes</taxon>
        <taxon>Dothideomycetidae</taxon>
        <taxon>Mycosphaerellales</taxon>
        <taxon>Teratosphaeriaceae</taxon>
        <taxon>Friedmanniomyces</taxon>
    </lineage>
</organism>
<dbReference type="InterPro" id="IPR004467">
    <property type="entry name" value="Or_phspho_trans_dom"/>
</dbReference>
<dbReference type="NCBIfam" id="TIGR00336">
    <property type="entry name" value="pyrE"/>
    <property type="match status" value="1"/>
</dbReference>
<dbReference type="EMBL" id="JASUXU010000010">
    <property type="protein sequence ID" value="KAK0324154.1"/>
    <property type="molecule type" value="Genomic_DNA"/>
</dbReference>
<dbReference type="SUPFAM" id="SSF53271">
    <property type="entry name" value="PRTase-like"/>
    <property type="match status" value="1"/>
</dbReference>
<dbReference type="GO" id="GO:0046132">
    <property type="term" value="P:pyrimidine ribonucleoside biosynthetic process"/>
    <property type="evidence" value="ECO:0007669"/>
    <property type="project" value="TreeGrafter"/>
</dbReference>
<dbReference type="Proteomes" id="UP001168146">
    <property type="component" value="Unassembled WGS sequence"/>
</dbReference>
<evidence type="ECO:0000259" key="12">
    <source>
        <dbReference type="Pfam" id="PF00156"/>
    </source>
</evidence>
<evidence type="ECO:0000256" key="5">
    <source>
        <dbReference type="ARBA" id="ARBA00011971"/>
    </source>
</evidence>
<dbReference type="HAMAP" id="MF_01208">
    <property type="entry name" value="PyrE"/>
    <property type="match status" value="1"/>
</dbReference>
<evidence type="ECO:0000256" key="8">
    <source>
        <dbReference type="ARBA" id="ARBA00022679"/>
    </source>
</evidence>
<dbReference type="GO" id="GO:0006221">
    <property type="term" value="P:pyrimidine nucleotide biosynthetic process"/>
    <property type="evidence" value="ECO:0007669"/>
    <property type="project" value="UniProtKB-KW"/>
</dbReference>
<comment type="similarity">
    <text evidence="3">Belongs to the purine/pyrimidine phosphoribosyltransferase family. PyrE subfamily.</text>
</comment>
<dbReference type="GO" id="GO:0004588">
    <property type="term" value="F:orotate phosphoribosyltransferase activity"/>
    <property type="evidence" value="ECO:0007669"/>
    <property type="project" value="UniProtKB-EC"/>
</dbReference>
<comment type="subunit">
    <text evidence="4">Homodimer.</text>
</comment>
<evidence type="ECO:0000256" key="10">
    <source>
        <dbReference type="ARBA" id="ARBA00049126"/>
    </source>
</evidence>
<comment type="function">
    <text evidence="1">Catalyzes the transfer of a ribosyl phosphate group from 5-phosphoribose 1-diphosphate to orotate, leading to the formation of orotidine monophosphate (OMP).</text>
</comment>
<dbReference type="InterPro" id="IPR000836">
    <property type="entry name" value="PRTase_dom"/>
</dbReference>
<feature type="region of interest" description="Disordered" evidence="11">
    <location>
        <begin position="173"/>
        <end position="195"/>
    </location>
</feature>
<sequence length="318" mass="35301">MATDSLPSWKSSLIELALQSNILTFGSYKLKSNRISPYFVNCGLFCRAKLIRAISEAYARELNSYSQEHKEWSFDVLFGPAYKGIPLCATTAEKLASLDEQRWGEVAYSFNRKEVKDHGEGGLMVGESLKGKKVVIIDDVMTAGTAIREAISIIDSQGGKLVGIIVAVDRQEKLPSQSEKDGKGDDGSSRGSTIGEVRREYGVPVMAVLTLDDLIVGMKKMGRQEESMSEVAPRLRKLGSCYAMEAWLNPSLSHLEEQGAPFGDMSACRQPLWRAESPFKERGEIYSSLADRRLLTSADRTNWEEWAGPESVIAWWSE</sequence>
<keyword evidence="8 13" id="KW-0808">Transferase</keyword>
<evidence type="ECO:0000256" key="7">
    <source>
        <dbReference type="ARBA" id="ARBA00022676"/>
    </source>
</evidence>
<comment type="catalytic activity">
    <reaction evidence="10">
        <text>orotidine 5'-phosphate + diphosphate = orotate + 5-phospho-alpha-D-ribose 1-diphosphate</text>
        <dbReference type="Rhea" id="RHEA:10380"/>
        <dbReference type="ChEBI" id="CHEBI:30839"/>
        <dbReference type="ChEBI" id="CHEBI:33019"/>
        <dbReference type="ChEBI" id="CHEBI:57538"/>
        <dbReference type="ChEBI" id="CHEBI:58017"/>
        <dbReference type="EC" id="2.4.2.10"/>
    </reaction>
</comment>
<dbReference type="Pfam" id="PF00156">
    <property type="entry name" value="Pribosyltran"/>
    <property type="match status" value="1"/>
</dbReference>
<evidence type="ECO:0000256" key="11">
    <source>
        <dbReference type="SAM" id="MobiDB-lite"/>
    </source>
</evidence>
<evidence type="ECO:0000256" key="4">
    <source>
        <dbReference type="ARBA" id="ARBA00011738"/>
    </source>
</evidence>
<dbReference type="InterPro" id="IPR029057">
    <property type="entry name" value="PRTase-like"/>
</dbReference>
<dbReference type="CDD" id="cd06223">
    <property type="entry name" value="PRTases_typeI"/>
    <property type="match status" value="1"/>
</dbReference>
<dbReference type="GO" id="GO:0006207">
    <property type="term" value="P:'de novo' pyrimidine nucleobase biosynthetic process"/>
    <property type="evidence" value="ECO:0007669"/>
    <property type="project" value="TreeGrafter"/>
</dbReference>
<evidence type="ECO:0000256" key="1">
    <source>
        <dbReference type="ARBA" id="ARBA00003769"/>
    </source>
</evidence>
<dbReference type="AlphaFoldDB" id="A0AAN6JBV6"/>
<evidence type="ECO:0000256" key="6">
    <source>
        <dbReference type="ARBA" id="ARBA00014769"/>
    </source>
</evidence>
<feature type="domain" description="Phosphoribosyltransferase" evidence="12">
    <location>
        <begin position="65"/>
        <end position="181"/>
    </location>
</feature>
<evidence type="ECO:0000313" key="13">
    <source>
        <dbReference type="EMBL" id="KAK0324154.1"/>
    </source>
</evidence>
<evidence type="ECO:0000256" key="3">
    <source>
        <dbReference type="ARBA" id="ARBA00006340"/>
    </source>
</evidence>
<comment type="caution">
    <text evidence="13">The sequence shown here is derived from an EMBL/GenBank/DDBJ whole genome shotgun (WGS) entry which is preliminary data.</text>
</comment>
<feature type="compositionally biased region" description="Basic and acidic residues" evidence="11">
    <location>
        <begin position="173"/>
        <end position="188"/>
    </location>
</feature>
<accession>A0AAN6JBV6</accession>
<reference evidence="13" key="1">
    <citation type="submission" date="2021-12" db="EMBL/GenBank/DDBJ databases">
        <title>Black yeast isolated from Biological Soil Crust.</title>
        <authorList>
            <person name="Kurbessoian T."/>
        </authorList>
    </citation>
    <scope>NUCLEOTIDE SEQUENCE</scope>
    <source>
        <strain evidence="13">CCFEE 5208</strain>
    </source>
</reference>
<keyword evidence="9" id="KW-0665">Pyrimidine biosynthesis</keyword>
<dbReference type="EC" id="2.4.2.10" evidence="5"/>
<dbReference type="Gene3D" id="3.40.50.2020">
    <property type="match status" value="1"/>
</dbReference>
<dbReference type="GO" id="GO:0005737">
    <property type="term" value="C:cytoplasm"/>
    <property type="evidence" value="ECO:0007669"/>
    <property type="project" value="TreeGrafter"/>
</dbReference>
<dbReference type="PANTHER" id="PTHR46683">
    <property type="entry name" value="OROTATE PHOSPHORIBOSYLTRANSFERASE 1-RELATED"/>
    <property type="match status" value="1"/>
</dbReference>
<protein>
    <recommendedName>
        <fullName evidence="6">Orotate phosphoribosyltransferase</fullName>
        <ecNumber evidence="5">2.4.2.10</ecNumber>
    </recommendedName>
</protein>
<dbReference type="InterPro" id="IPR023031">
    <property type="entry name" value="OPRT"/>
</dbReference>
<evidence type="ECO:0000313" key="14">
    <source>
        <dbReference type="Proteomes" id="UP001168146"/>
    </source>
</evidence>
<evidence type="ECO:0000256" key="9">
    <source>
        <dbReference type="ARBA" id="ARBA00022975"/>
    </source>
</evidence>
<gene>
    <name evidence="13" type="primary">URA5_2</name>
    <name evidence="13" type="ORF">LTR82_004590</name>
</gene>
<evidence type="ECO:0000256" key="2">
    <source>
        <dbReference type="ARBA" id="ARBA00004889"/>
    </source>
</evidence>